<dbReference type="Proteomes" id="UP000663888">
    <property type="component" value="Unassembled WGS sequence"/>
</dbReference>
<evidence type="ECO:0008006" key="3">
    <source>
        <dbReference type="Google" id="ProtNLM"/>
    </source>
</evidence>
<evidence type="ECO:0000313" key="2">
    <source>
        <dbReference type="Proteomes" id="UP000663888"/>
    </source>
</evidence>
<gene>
    <name evidence="1" type="ORF">RDB_LOCUS1316</name>
</gene>
<comment type="caution">
    <text evidence="1">The sequence shown here is derived from an EMBL/GenBank/DDBJ whole genome shotgun (WGS) entry which is preliminary data.</text>
</comment>
<dbReference type="AlphaFoldDB" id="A0A8H3A5X1"/>
<sequence>MDNAKLLAYPTATLPVHKLPNELLICILTSVCALQPCTLDRKRGKPLYPISLTHVCSRWRTLLIHLHQLWSHIDLTVRTDTFSDSREIARAYLYMDRADQTPLDVHMLEKDKVEKGMARSAEVINVLRLCLPRMRSLVYYNYQAYFYDKRILYWCLKTAAPRKLKELTIPLQPGRGVSYLDGRKYAEYHQSEALATRSTIHLDNLLHGITTLRLANDFPVWTSRAYHGLVELCLHIKQKKFHTIVSISHQELSDILACSPKLRILDLHLQVRHSPSSDDNIKPIHLEDLQVLRIGGLGKSGSNRLLGLFSPGSNPLSFSGFADAQSESGILHDNFITAFFTRSNIKNMWLSRMAYPTILEFLSLAPHSRELALSGFDFHHLSHEFDDIPHAGRIDTLYLLPSCKVDLGNLRYFALTYQIKRILVHEQCEITLEGSLVPSLGGTLALEDALRGICPSVKRFDSTKPYAWGFPTLYNMGYAI</sequence>
<organism evidence="1 2">
    <name type="scientific">Rhizoctonia solani</name>
    <dbReference type="NCBI Taxonomy" id="456999"/>
    <lineage>
        <taxon>Eukaryota</taxon>
        <taxon>Fungi</taxon>
        <taxon>Dikarya</taxon>
        <taxon>Basidiomycota</taxon>
        <taxon>Agaricomycotina</taxon>
        <taxon>Agaricomycetes</taxon>
        <taxon>Cantharellales</taxon>
        <taxon>Ceratobasidiaceae</taxon>
        <taxon>Rhizoctonia</taxon>
    </lineage>
</organism>
<proteinExistence type="predicted"/>
<accession>A0A8H3A5X1</accession>
<reference evidence="1" key="1">
    <citation type="submission" date="2021-01" db="EMBL/GenBank/DDBJ databases">
        <authorList>
            <person name="Kaushik A."/>
        </authorList>
    </citation>
    <scope>NUCLEOTIDE SEQUENCE</scope>
    <source>
        <strain evidence="1">AG4-R118</strain>
    </source>
</reference>
<evidence type="ECO:0000313" key="1">
    <source>
        <dbReference type="EMBL" id="CAE6397349.1"/>
    </source>
</evidence>
<dbReference type="EMBL" id="CAJMWX010000025">
    <property type="protein sequence ID" value="CAE6397349.1"/>
    <property type="molecule type" value="Genomic_DNA"/>
</dbReference>
<name>A0A8H3A5X1_9AGAM</name>
<protein>
    <recommendedName>
        <fullName evidence="3">F-box domain-containing protein</fullName>
    </recommendedName>
</protein>